<dbReference type="KEGG" id="cdn:BN940_15791"/>
<dbReference type="InterPro" id="IPR035919">
    <property type="entry name" value="EAL_sf"/>
</dbReference>
<sequence length="947" mass="105102">MTLHPAHQAESRRAFGAASALLVILVVVTTLRLPAAASDVSNFLPLHMVLETLSIVVASLIFGLIWSSRHERLPANLLWVASAFLAVALLDFLHVLTLPGMPDLIVPGSTARSTGFWLAARLIGALGLLAAVWLPWRVRPVRMPLSGWQLIGLLLVSGVTVLLFRAPAWLPATYIPGWGPTEFTVGAEYTIVALNLLAAARLLWLMRGPRRFNAGALFAAACIMAQSEFFMTRYMGAMDVYNLFGHLYKVLAYLYLYRAVFVETVQHPYALLEESRRRLQATLEALPDLVVEMDARGRYLAVHAAQALEMSRRGSSLKGRLVEDILPPQAAGTVLAALAEAGRQGVSRGRTVSLRLGRDLRWFELSVARKPARPGGIDRYVVIARDVTQRHENEQMLRKFSLAVAQSPVSIMILDTDYRIEYVNEAYSRLSGYTGQELLGRSPTELWSPRMAESVQPAIRARIARGEPWKGELVSLDKAGREFTESVLIYPVRNADGKVTNYLSLKENITEKKQAAARIQQLSHYDQLTGLPNRMLLHEHFQYASQQFRALAVLWIDLDRFKDINDSLGHRAGDALLQEMAHRLRTALRAQDILSRLSGDDFLAILPGAGQQEAARGAQALLDAVALPLRLDGQETFVTASVGIALYPSDADQLDILLKHAETAMYRVKSDGRNGSCFFTPEMQARSARLIALGHALKQAQQRGELRLVYQPQLRLSEHRIFGAEALLRWDSPQWGAVSPAEFIPIAESSGLILSIGDWVLRTALRQVRHWLDRGLPDLVVAVNLSAVQFDQPDLPDRISRMLDEAGVPPHCLELELTEAAAMKTPETAAQKIQELHQRGIRLAIDDFGTGYSSLSYLKRFKIHKLKIDQSFVRDIDSDVDDQAIASAIIQMARSLSMGTIAEGVETAEQLAFLRASGCDDIQGYHFSRPLEPDAFEHFVLRDVGES</sequence>
<dbReference type="EMBL" id="HG916765">
    <property type="protein sequence ID" value="CDM25599.1"/>
    <property type="molecule type" value="Genomic_DNA"/>
</dbReference>
<reference evidence="6 7" key="1">
    <citation type="journal article" date="2014" name="BMC Microbiol.">
        <title>The oxygen-independent metabolism of cyclic monoterpenes in Castellaniella defragrans 65Phen.</title>
        <authorList>
            <person name="Petasch J."/>
            <person name="Disch E.M."/>
            <person name="Markert S."/>
            <person name="Becher D."/>
            <person name="Schweder T."/>
            <person name="Huttel B."/>
            <person name="Reinhardt R."/>
            <person name="Harder J."/>
        </authorList>
    </citation>
    <scope>NUCLEOTIDE SEQUENCE [LARGE SCALE GENOMIC DNA]</scope>
    <source>
        <strain evidence="6">65Phen</strain>
    </source>
</reference>
<dbReference type="STRING" id="1437824.BN940_15791"/>
<dbReference type="HOGENOM" id="CLU_000445_70_20_4"/>
<evidence type="ECO:0000259" key="5">
    <source>
        <dbReference type="PROSITE" id="PS50887"/>
    </source>
</evidence>
<dbReference type="Gene3D" id="3.30.70.270">
    <property type="match status" value="1"/>
</dbReference>
<evidence type="ECO:0000256" key="1">
    <source>
        <dbReference type="SAM" id="Phobius"/>
    </source>
</evidence>
<feature type="domain" description="PAS" evidence="2">
    <location>
        <begin position="396"/>
        <end position="466"/>
    </location>
</feature>
<dbReference type="NCBIfam" id="TIGR00254">
    <property type="entry name" value="GGDEF"/>
    <property type="match status" value="1"/>
</dbReference>
<dbReference type="Pfam" id="PF08448">
    <property type="entry name" value="PAS_4"/>
    <property type="match status" value="2"/>
</dbReference>
<dbReference type="PANTHER" id="PTHR44757:SF2">
    <property type="entry name" value="BIOFILM ARCHITECTURE MAINTENANCE PROTEIN MBAA"/>
    <property type="match status" value="1"/>
</dbReference>
<dbReference type="OrthoDB" id="9813903at2"/>
<dbReference type="InterPro" id="IPR000014">
    <property type="entry name" value="PAS"/>
</dbReference>
<feature type="domain" description="EAL" evidence="4">
    <location>
        <begin position="690"/>
        <end position="944"/>
    </location>
</feature>
<dbReference type="Proteomes" id="UP000019805">
    <property type="component" value="Chromosome"/>
</dbReference>
<dbReference type="SUPFAM" id="SSF55073">
    <property type="entry name" value="Nucleotide cyclase"/>
    <property type="match status" value="1"/>
</dbReference>
<feature type="transmembrane region" description="Helical" evidence="1">
    <location>
        <begin position="148"/>
        <end position="166"/>
    </location>
</feature>
<dbReference type="PANTHER" id="PTHR44757">
    <property type="entry name" value="DIGUANYLATE CYCLASE DGCP"/>
    <property type="match status" value="1"/>
</dbReference>
<protein>
    <submittedName>
        <fullName evidence="6">Diguanylate cyclase/phosphodiesterase</fullName>
    </submittedName>
</protein>
<dbReference type="Pfam" id="PF00563">
    <property type="entry name" value="EAL"/>
    <property type="match status" value="1"/>
</dbReference>
<dbReference type="PROSITE" id="PS50887">
    <property type="entry name" value="GGDEF"/>
    <property type="match status" value="1"/>
</dbReference>
<dbReference type="InterPro" id="IPR006311">
    <property type="entry name" value="TAT_signal"/>
</dbReference>
<feature type="transmembrane region" description="Helical" evidence="1">
    <location>
        <begin position="186"/>
        <end position="204"/>
    </location>
</feature>
<dbReference type="InterPro" id="IPR013656">
    <property type="entry name" value="PAS_4"/>
</dbReference>
<keyword evidence="1" id="KW-0812">Transmembrane</keyword>
<proteinExistence type="predicted"/>
<dbReference type="Gene3D" id="3.20.20.450">
    <property type="entry name" value="EAL domain"/>
    <property type="match status" value="1"/>
</dbReference>
<dbReference type="PROSITE" id="PS50883">
    <property type="entry name" value="EAL"/>
    <property type="match status" value="1"/>
</dbReference>
<feature type="transmembrane region" description="Helical" evidence="1">
    <location>
        <begin position="77"/>
        <end position="96"/>
    </location>
</feature>
<dbReference type="PROSITE" id="PS50112">
    <property type="entry name" value="PAS"/>
    <property type="match status" value="1"/>
</dbReference>
<dbReference type="eggNOG" id="COG5001">
    <property type="taxonomic scope" value="Bacteria"/>
</dbReference>
<gene>
    <name evidence="6" type="ORF">BN940_15791</name>
</gene>
<dbReference type="CDD" id="cd01948">
    <property type="entry name" value="EAL"/>
    <property type="match status" value="1"/>
</dbReference>
<evidence type="ECO:0000313" key="7">
    <source>
        <dbReference type="Proteomes" id="UP000019805"/>
    </source>
</evidence>
<dbReference type="InterPro" id="IPR033425">
    <property type="entry name" value="MASE3"/>
</dbReference>
<dbReference type="InterPro" id="IPR035965">
    <property type="entry name" value="PAS-like_dom_sf"/>
</dbReference>
<dbReference type="PROSITE" id="PS51318">
    <property type="entry name" value="TAT"/>
    <property type="match status" value="1"/>
</dbReference>
<evidence type="ECO:0000259" key="3">
    <source>
        <dbReference type="PROSITE" id="PS50113"/>
    </source>
</evidence>
<dbReference type="Pfam" id="PF17159">
    <property type="entry name" value="MASE3"/>
    <property type="match status" value="1"/>
</dbReference>
<keyword evidence="1" id="KW-0472">Membrane</keyword>
<feature type="transmembrane region" description="Helical" evidence="1">
    <location>
        <begin position="43"/>
        <end position="65"/>
    </location>
</feature>
<feature type="transmembrane region" description="Helical" evidence="1">
    <location>
        <begin position="12"/>
        <end position="31"/>
    </location>
</feature>
<dbReference type="CDD" id="cd01949">
    <property type="entry name" value="GGDEF"/>
    <property type="match status" value="1"/>
</dbReference>
<dbReference type="Gene3D" id="3.30.450.20">
    <property type="entry name" value="PAS domain"/>
    <property type="match status" value="2"/>
</dbReference>
<dbReference type="SUPFAM" id="SSF141868">
    <property type="entry name" value="EAL domain-like"/>
    <property type="match status" value="1"/>
</dbReference>
<feature type="domain" description="PAC" evidence="3">
    <location>
        <begin position="467"/>
        <end position="521"/>
    </location>
</feature>
<dbReference type="InterPro" id="IPR043128">
    <property type="entry name" value="Rev_trsase/Diguanyl_cyclase"/>
</dbReference>
<dbReference type="InterPro" id="IPR052155">
    <property type="entry name" value="Biofilm_reg_signaling"/>
</dbReference>
<evidence type="ECO:0000259" key="4">
    <source>
        <dbReference type="PROSITE" id="PS50883"/>
    </source>
</evidence>
<name>W8X105_CASD6</name>
<accession>W8X105</accession>
<dbReference type="SUPFAM" id="SSF55785">
    <property type="entry name" value="PYP-like sensor domain (PAS domain)"/>
    <property type="match status" value="2"/>
</dbReference>
<keyword evidence="7" id="KW-1185">Reference proteome</keyword>
<feature type="transmembrane region" description="Helical" evidence="1">
    <location>
        <begin position="116"/>
        <end position="136"/>
    </location>
</feature>
<dbReference type="RefSeq" id="WP_052355940.1">
    <property type="nucleotide sequence ID" value="NZ_HG916765.1"/>
</dbReference>
<organism evidence="6 7">
    <name type="scientific">Castellaniella defragrans (strain DSM 12143 / CCUG 39792 / 65Phen)</name>
    <name type="common">Alcaligenes defragrans</name>
    <dbReference type="NCBI Taxonomy" id="1437824"/>
    <lineage>
        <taxon>Bacteria</taxon>
        <taxon>Pseudomonadati</taxon>
        <taxon>Pseudomonadota</taxon>
        <taxon>Betaproteobacteria</taxon>
        <taxon>Burkholderiales</taxon>
        <taxon>Alcaligenaceae</taxon>
        <taxon>Castellaniella</taxon>
    </lineage>
</organism>
<dbReference type="SMART" id="SM00091">
    <property type="entry name" value="PAS"/>
    <property type="match status" value="2"/>
</dbReference>
<dbReference type="InterPro" id="IPR000700">
    <property type="entry name" value="PAS-assoc_C"/>
</dbReference>
<dbReference type="Pfam" id="PF00990">
    <property type="entry name" value="GGDEF"/>
    <property type="match status" value="1"/>
</dbReference>
<dbReference type="PATRIC" id="fig|1437824.5.peg.3119"/>
<evidence type="ECO:0000259" key="2">
    <source>
        <dbReference type="PROSITE" id="PS50112"/>
    </source>
</evidence>
<keyword evidence="1" id="KW-1133">Transmembrane helix</keyword>
<dbReference type="CDD" id="cd00130">
    <property type="entry name" value="PAS"/>
    <property type="match status" value="2"/>
</dbReference>
<dbReference type="NCBIfam" id="TIGR00229">
    <property type="entry name" value="sensory_box"/>
    <property type="match status" value="2"/>
</dbReference>
<feature type="domain" description="GGDEF" evidence="5">
    <location>
        <begin position="549"/>
        <end position="681"/>
    </location>
</feature>
<dbReference type="InterPro" id="IPR001633">
    <property type="entry name" value="EAL_dom"/>
</dbReference>
<evidence type="ECO:0000313" key="6">
    <source>
        <dbReference type="EMBL" id="CDM25599.1"/>
    </source>
</evidence>
<dbReference type="InterPro" id="IPR029787">
    <property type="entry name" value="Nucleotide_cyclase"/>
</dbReference>
<dbReference type="SMART" id="SM00052">
    <property type="entry name" value="EAL"/>
    <property type="match status" value="1"/>
</dbReference>
<dbReference type="PROSITE" id="PS50113">
    <property type="entry name" value="PAC"/>
    <property type="match status" value="1"/>
</dbReference>
<dbReference type="SMART" id="SM00267">
    <property type="entry name" value="GGDEF"/>
    <property type="match status" value="1"/>
</dbReference>
<dbReference type="FunFam" id="3.20.20.450:FF:000001">
    <property type="entry name" value="Cyclic di-GMP phosphodiesterase yahA"/>
    <property type="match status" value="1"/>
</dbReference>
<dbReference type="InterPro" id="IPR000160">
    <property type="entry name" value="GGDEF_dom"/>
</dbReference>
<dbReference type="AlphaFoldDB" id="W8X105"/>